<dbReference type="InterPro" id="IPR011008">
    <property type="entry name" value="Dimeric_a/b-barrel"/>
</dbReference>
<keyword evidence="1" id="KW-0560">Oxidoreductase</keyword>
<gene>
    <name evidence="1" type="ORF">CQ405_02260</name>
</gene>
<dbReference type="SUPFAM" id="SSF54909">
    <property type="entry name" value="Dimeric alpha+beta barrel"/>
    <property type="match status" value="1"/>
</dbReference>
<accession>A0A2P8R253</accession>
<sequence>MIILQMYFDYNGGYGNDMYNQTKELAESITKEPGFLWKIWTENKEKKIAGGIYAFDTKENAEKYLKMHTKRIEEFGIGSNFRFEFFNVNKKLSEITNFKID</sequence>
<dbReference type="PANTHER" id="PTHR39169">
    <property type="match status" value="1"/>
</dbReference>
<reference evidence="2" key="1">
    <citation type="submission" date="2017-10" db="EMBL/GenBank/DDBJ databases">
        <title>Campylobacter species from seals.</title>
        <authorList>
            <person name="Gilbert M.J."/>
            <person name="Zomer A.L."/>
            <person name="Timmerman A.J."/>
            <person name="Duim B."/>
            <person name="Wagenaar J.A."/>
        </authorList>
    </citation>
    <scope>NUCLEOTIDE SEQUENCE [LARGE SCALE GENOMIC DNA]</scope>
    <source>
        <strain evidence="2">17S00004-5</strain>
    </source>
</reference>
<dbReference type="RefSeq" id="WP_106870183.1">
    <property type="nucleotide sequence ID" value="NZ_CP053841.1"/>
</dbReference>
<dbReference type="Pfam" id="PF08803">
    <property type="entry name" value="ydhR"/>
    <property type="match status" value="1"/>
</dbReference>
<dbReference type="PANTHER" id="PTHR39169:SF1">
    <property type="entry name" value="MONOOXYGENASE YDHR-RELATED"/>
    <property type="match status" value="1"/>
</dbReference>
<evidence type="ECO:0000313" key="2">
    <source>
        <dbReference type="Proteomes" id="UP000240535"/>
    </source>
</evidence>
<comment type="caution">
    <text evidence="1">The sequence shown here is derived from an EMBL/GenBank/DDBJ whole genome shotgun (WGS) entry which is preliminary data.</text>
</comment>
<protein>
    <submittedName>
        <fullName evidence="1">Monooxygenase</fullName>
    </submittedName>
</protein>
<keyword evidence="1" id="KW-0503">Monooxygenase</keyword>
<proteinExistence type="predicted"/>
<dbReference type="OrthoDB" id="1440627at2"/>
<dbReference type="InterPro" id="IPR014910">
    <property type="entry name" value="YdhR"/>
</dbReference>
<dbReference type="EMBL" id="PDHH01000002">
    <property type="protein sequence ID" value="PSM52573.1"/>
    <property type="molecule type" value="Genomic_DNA"/>
</dbReference>
<organism evidence="1 2">
    <name type="scientific">Campylobacter blaseri</name>
    <dbReference type="NCBI Taxonomy" id="2042961"/>
    <lineage>
        <taxon>Bacteria</taxon>
        <taxon>Pseudomonadati</taxon>
        <taxon>Campylobacterota</taxon>
        <taxon>Epsilonproteobacteria</taxon>
        <taxon>Campylobacterales</taxon>
        <taxon>Campylobacteraceae</taxon>
        <taxon>Campylobacter</taxon>
    </lineage>
</organism>
<dbReference type="GO" id="GO:0004497">
    <property type="term" value="F:monooxygenase activity"/>
    <property type="evidence" value="ECO:0007669"/>
    <property type="project" value="UniProtKB-KW"/>
</dbReference>
<dbReference type="Proteomes" id="UP000240535">
    <property type="component" value="Unassembled WGS sequence"/>
</dbReference>
<keyword evidence="2" id="KW-1185">Reference proteome</keyword>
<evidence type="ECO:0000313" key="1">
    <source>
        <dbReference type="EMBL" id="PSM52573.1"/>
    </source>
</evidence>
<dbReference type="Gene3D" id="3.30.70.100">
    <property type="match status" value="1"/>
</dbReference>
<name>A0A2P8R253_9BACT</name>
<dbReference type="AlphaFoldDB" id="A0A2P8R253"/>
<dbReference type="NCBIfam" id="NF008333">
    <property type="entry name" value="PRK11118.1"/>
    <property type="match status" value="1"/>
</dbReference>